<keyword evidence="1" id="KW-0812">Transmembrane</keyword>
<organism evidence="2 3">
    <name type="scientific">Enterococcus columbae DSM 7374 = ATCC 51263</name>
    <dbReference type="NCBI Taxonomy" id="1121865"/>
    <lineage>
        <taxon>Bacteria</taxon>
        <taxon>Bacillati</taxon>
        <taxon>Bacillota</taxon>
        <taxon>Bacilli</taxon>
        <taxon>Lactobacillales</taxon>
        <taxon>Enterococcaceae</taxon>
        <taxon>Enterococcus</taxon>
    </lineage>
</organism>
<sequence length="97" mass="10376">MGWFKSNSNVYTDINAVVAGGAIAVTLVAAAAEAVVAAAVYLLLKESDEVKLRPLDMLRNETFKSCVRIANKLGGVDFSNEILDVFTSLENGEKVVL</sequence>
<dbReference type="STRING" id="1121865.OMW_00612"/>
<dbReference type="PATRIC" id="fig|1121865.3.peg.601"/>
<keyword evidence="1" id="KW-1133">Transmembrane helix</keyword>
<reference evidence="2 3" key="1">
    <citation type="submission" date="2013-03" db="EMBL/GenBank/DDBJ databases">
        <title>The Genome Sequence of Enterococcus columbae ATCC_51263 (PacBio/Illumina hybrid assembly).</title>
        <authorList>
            <consortium name="The Broad Institute Genomics Platform"/>
            <consortium name="The Broad Institute Genome Sequencing Center for Infectious Disease"/>
            <person name="Earl A."/>
            <person name="Russ C."/>
            <person name="Gilmore M."/>
            <person name="Surin D."/>
            <person name="Walker B."/>
            <person name="Young S."/>
            <person name="Zeng Q."/>
            <person name="Gargeya S."/>
            <person name="Fitzgerald M."/>
            <person name="Haas B."/>
            <person name="Abouelleil A."/>
            <person name="Allen A.W."/>
            <person name="Alvarado L."/>
            <person name="Arachchi H.M."/>
            <person name="Berlin A.M."/>
            <person name="Chapman S.B."/>
            <person name="Gainer-Dewar J."/>
            <person name="Goldberg J."/>
            <person name="Griggs A."/>
            <person name="Gujja S."/>
            <person name="Hansen M."/>
            <person name="Howarth C."/>
            <person name="Imamovic A."/>
            <person name="Ireland A."/>
            <person name="Larimer J."/>
            <person name="McCowan C."/>
            <person name="Murphy C."/>
            <person name="Pearson M."/>
            <person name="Poon T.W."/>
            <person name="Priest M."/>
            <person name="Roberts A."/>
            <person name="Saif S."/>
            <person name="Shea T."/>
            <person name="Sisk P."/>
            <person name="Sykes S."/>
            <person name="Wortman J."/>
            <person name="Nusbaum C."/>
            <person name="Birren B."/>
        </authorList>
    </citation>
    <scope>NUCLEOTIDE SEQUENCE [LARGE SCALE GENOMIC DNA]</scope>
    <source>
        <strain evidence="2 3">ATCC 51263</strain>
    </source>
</reference>
<dbReference type="AlphaFoldDB" id="S1NPA3"/>
<keyword evidence="3" id="KW-1185">Reference proteome</keyword>
<keyword evidence="1" id="KW-0472">Membrane</keyword>
<feature type="transmembrane region" description="Helical" evidence="1">
    <location>
        <begin position="20"/>
        <end position="44"/>
    </location>
</feature>
<dbReference type="Proteomes" id="UP000014113">
    <property type="component" value="Unassembled WGS sequence"/>
</dbReference>
<evidence type="ECO:0000256" key="1">
    <source>
        <dbReference type="SAM" id="Phobius"/>
    </source>
</evidence>
<name>S1NPA3_9ENTE</name>
<dbReference type="EMBL" id="ASWJ01000003">
    <property type="protein sequence ID" value="EOW87548.1"/>
    <property type="molecule type" value="Genomic_DNA"/>
</dbReference>
<dbReference type="RefSeq" id="WP_016182775.1">
    <property type="nucleotide sequence ID" value="NZ_JXKI01000006.1"/>
</dbReference>
<protein>
    <submittedName>
        <fullName evidence="2">Uncharacterized protein</fullName>
    </submittedName>
</protein>
<proteinExistence type="predicted"/>
<comment type="caution">
    <text evidence="2">The sequence shown here is derived from an EMBL/GenBank/DDBJ whole genome shotgun (WGS) entry which is preliminary data.</text>
</comment>
<evidence type="ECO:0000313" key="2">
    <source>
        <dbReference type="EMBL" id="EOW87548.1"/>
    </source>
</evidence>
<accession>S1NPA3</accession>
<gene>
    <name evidence="2" type="ORF">I568_00592</name>
</gene>
<evidence type="ECO:0000313" key="3">
    <source>
        <dbReference type="Proteomes" id="UP000014113"/>
    </source>
</evidence>